<evidence type="ECO:0000259" key="2">
    <source>
        <dbReference type="Pfam" id="PF04909"/>
    </source>
</evidence>
<dbReference type="Pfam" id="PF04909">
    <property type="entry name" value="Amidohydro_2"/>
    <property type="match status" value="1"/>
</dbReference>
<dbReference type="PANTHER" id="PTHR43569:SF2">
    <property type="entry name" value="AMIDOHYDROLASE-RELATED DOMAIN-CONTAINING PROTEIN"/>
    <property type="match status" value="1"/>
</dbReference>
<feature type="domain" description="Amidohydrolase-related" evidence="2">
    <location>
        <begin position="4"/>
        <end position="275"/>
    </location>
</feature>
<dbReference type="RefSeq" id="WP_341836614.1">
    <property type="nucleotide sequence ID" value="NZ_CP149822.1"/>
</dbReference>
<reference evidence="4" key="1">
    <citation type="submission" date="2024-03" db="EMBL/GenBank/DDBJ databases">
        <title>Chitinophaga horti sp. nov., isolated from garden soil.</title>
        <authorList>
            <person name="Lee D.S."/>
            <person name="Han D.M."/>
            <person name="Baek J.H."/>
            <person name="Choi D.G."/>
            <person name="Jeon J.H."/>
            <person name="Jeon C.O."/>
        </authorList>
    </citation>
    <scope>NUCLEOTIDE SEQUENCE [LARGE SCALE GENOMIC DNA]</scope>
    <source>
        <strain evidence="4">GPA1</strain>
    </source>
</reference>
<proteinExistence type="inferred from homology"/>
<dbReference type="Proteomes" id="UP001485459">
    <property type="component" value="Chromosome"/>
</dbReference>
<dbReference type="InterPro" id="IPR052350">
    <property type="entry name" value="Metallo-dep_Lactonases"/>
</dbReference>
<evidence type="ECO:0000313" key="3">
    <source>
        <dbReference type="EMBL" id="WZN41766.1"/>
    </source>
</evidence>
<dbReference type="EMBL" id="CP149822">
    <property type="protein sequence ID" value="WZN41766.1"/>
    <property type="molecule type" value="Genomic_DNA"/>
</dbReference>
<dbReference type="InterPro" id="IPR006680">
    <property type="entry name" value="Amidohydro-rel"/>
</dbReference>
<dbReference type="SUPFAM" id="SSF51556">
    <property type="entry name" value="Metallo-dependent hydrolases"/>
    <property type="match status" value="1"/>
</dbReference>
<protein>
    <submittedName>
        <fullName evidence="3">Amidohydrolase family protein</fullName>
    </submittedName>
</protein>
<comment type="similarity">
    <text evidence="1">Belongs to the metallo-dependent hydrolases superfamily.</text>
</comment>
<accession>A0ABZ2YPR2</accession>
<evidence type="ECO:0000313" key="4">
    <source>
        <dbReference type="Proteomes" id="UP001485459"/>
    </source>
</evidence>
<keyword evidence="4" id="KW-1185">Reference proteome</keyword>
<gene>
    <name evidence="3" type="ORF">WJU16_01770</name>
</gene>
<dbReference type="Gene3D" id="3.20.20.140">
    <property type="entry name" value="Metal-dependent hydrolases"/>
    <property type="match status" value="1"/>
</dbReference>
<evidence type="ECO:0000256" key="1">
    <source>
        <dbReference type="ARBA" id="ARBA00038310"/>
    </source>
</evidence>
<dbReference type="InterPro" id="IPR032466">
    <property type="entry name" value="Metal_Hydrolase"/>
</dbReference>
<sequence length="276" mass="31232">MKMIDTHLHLWDTARLHYLWLQELPQLQGAFLTEQYRQATAGLEVDRMIFVQCECLPDENLAEMDLVLEQAALDPRIAGMVAYAALEQGAASLQAFTGKPFVKGIRRMYDDSPGICCSPLFLESARAMPLHGLSMDISAQPHALADTARMITQCPDTQFILDHLGKPAIRGKQLEVFKRDMDMLAKFPNLAAKLSGLITEAAWHQWQVEEIAPYIHHAISCFGEDRLMFGGDWPVVLLAGNWAKWVEALREILADYPVAVQEKIWYGNATRFYRLD</sequence>
<name>A0ABZ2YPR2_9BACT</name>
<dbReference type="PANTHER" id="PTHR43569">
    <property type="entry name" value="AMIDOHYDROLASE"/>
    <property type="match status" value="1"/>
</dbReference>
<organism evidence="3 4">
    <name type="scientific">Chitinophaga pollutisoli</name>
    <dbReference type="NCBI Taxonomy" id="3133966"/>
    <lineage>
        <taxon>Bacteria</taxon>
        <taxon>Pseudomonadati</taxon>
        <taxon>Bacteroidota</taxon>
        <taxon>Chitinophagia</taxon>
        <taxon>Chitinophagales</taxon>
        <taxon>Chitinophagaceae</taxon>
        <taxon>Chitinophaga</taxon>
    </lineage>
</organism>